<comment type="caution">
    <text evidence="1">The sequence shown here is derived from an EMBL/GenBank/DDBJ whole genome shotgun (WGS) entry which is preliminary data.</text>
</comment>
<evidence type="ECO:0000313" key="1">
    <source>
        <dbReference type="EMBL" id="GIF08980.1"/>
    </source>
</evidence>
<proteinExistence type="predicted"/>
<dbReference type="EMBL" id="BOMW01000071">
    <property type="protein sequence ID" value="GIF08980.1"/>
    <property type="molecule type" value="Genomic_DNA"/>
</dbReference>
<accession>A0A919TPL0</accession>
<dbReference type="AlphaFoldDB" id="A0A919TPL0"/>
<reference evidence="1" key="1">
    <citation type="submission" date="2021-01" db="EMBL/GenBank/DDBJ databases">
        <title>Whole genome shotgun sequence of Actinoplanes siamensis NBRC 109076.</title>
        <authorList>
            <person name="Komaki H."/>
            <person name="Tamura T."/>
        </authorList>
    </citation>
    <scope>NUCLEOTIDE SEQUENCE</scope>
    <source>
        <strain evidence="1">NBRC 109076</strain>
    </source>
</reference>
<keyword evidence="2" id="KW-1185">Reference proteome</keyword>
<organism evidence="1 2">
    <name type="scientific">Actinoplanes siamensis</name>
    <dbReference type="NCBI Taxonomy" id="1223317"/>
    <lineage>
        <taxon>Bacteria</taxon>
        <taxon>Bacillati</taxon>
        <taxon>Actinomycetota</taxon>
        <taxon>Actinomycetes</taxon>
        <taxon>Micromonosporales</taxon>
        <taxon>Micromonosporaceae</taxon>
        <taxon>Actinoplanes</taxon>
    </lineage>
</organism>
<evidence type="ECO:0000313" key="2">
    <source>
        <dbReference type="Proteomes" id="UP000629619"/>
    </source>
</evidence>
<sequence length="176" mass="18067">MASSTAALLAGCTSGTGNGVDTAAPSLRPQQSRVASIPADAIRPAGTPQVNAQWASCAAAFPATATLPSPYRIPRFDPSFKAVTVIVCTESRAGGSGAATMREQRSDNVAPVLDALQLPDLPPLDSTVCSGEGEIPLNLVLLDAQGRWIRPGLPGDVACGKTRPEIRQALQHSGLA</sequence>
<protein>
    <submittedName>
        <fullName evidence="1">Uncharacterized protein</fullName>
    </submittedName>
</protein>
<gene>
    <name evidence="1" type="ORF">Asi03nite_65180</name>
</gene>
<dbReference type="RefSeq" id="WP_203684313.1">
    <property type="nucleotide sequence ID" value="NZ_BOMW01000071.1"/>
</dbReference>
<name>A0A919TPL0_9ACTN</name>
<dbReference type="Proteomes" id="UP000629619">
    <property type="component" value="Unassembled WGS sequence"/>
</dbReference>